<dbReference type="RefSeq" id="WP_163659355.1">
    <property type="nucleotide sequence ID" value="NZ_QZCE01000001.1"/>
</dbReference>
<gene>
    <name evidence="1" type="ORF">D0962_01805</name>
</gene>
<evidence type="ECO:0000313" key="1">
    <source>
        <dbReference type="EMBL" id="NEZ61520.1"/>
    </source>
</evidence>
<sequence length="97" mass="11257">MSQLIRQAPDEFSQQMTMISIFQRFDPAGFHGRLCRWCEATGFSVKPDWNTHAILTMLDDERVLKLGAVLRRTFFKEVRGMAKPNPTPEPFEVARKE</sequence>
<organism evidence="1 2">
    <name type="scientific">Adonisia turfae CCMR0082</name>
    <dbReference type="NCBI Taxonomy" id="2304604"/>
    <lineage>
        <taxon>Bacteria</taxon>
        <taxon>Bacillati</taxon>
        <taxon>Cyanobacteriota</taxon>
        <taxon>Adonisia</taxon>
        <taxon>Adonisia turfae</taxon>
    </lineage>
</organism>
<name>A0A6M0RZX8_9CYAN</name>
<dbReference type="Proteomes" id="UP000473574">
    <property type="component" value="Unassembled WGS sequence"/>
</dbReference>
<protein>
    <submittedName>
        <fullName evidence="1">Uncharacterized protein</fullName>
    </submittedName>
</protein>
<dbReference type="EMBL" id="QZCE01000001">
    <property type="protein sequence ID" value="NEZ61520.1"/>
    <property type="molecule type" value="Genomic_DNA"/>
</dbReference>
<dbReference type="AlphaFoldDB" id="A0A6M0RZX8"/>
<reference evidence="1 2" key="1">
    <citation type="journal article" date="2020" name="Microb. Ecol.">
        <title>Ecogenomics of the Marine Benthic Filamentous Cyanobacterium Adonisia.</title>
        <authorList>
            <person name="Walter J.M."/>
            <person name="Coutinho F.H."/>
            <person name="Leomil L."/>
            <person name="Hargreaves P.I."/>
            <person name="Campeao M.E."/>
            <person name="Vieira V.V."/>
            <person name="Silva B.S."/>
            <person name="Fistarol G.O."/>
            <person name="Salomon P.S."/>
            <person name="Sawabe T."/>
            <person name="Mino S."/>
            <person name="Hosokawa M."/>
            <person name="Miyashita H."/>
            <person name="Maruyama F."/>
            <person name="van Verk M.C."/>
            <person name="Dutilh B.E."/>
            <person name="Thompson C.C."/>
            <person name="Thompson F.L."/>
        </authorList>
    </citation>
    <scope>NUCLEOTIDE SEQUENCE [LARGE SCALE GENOMIC DNA]</scope>
    <source>
        <strain evidence="1 2">CCMR0082</strain>
    </source>
</reference>
<proteinExistence type="predicted"/>
<accession>A0A6M0RZX8</accession>
<comment type="caution">
    <text evidence="1">The sequence shown here is derived from an EMBL/GenBank/DDBJ whole genome shotgun (WGS) entry which is preliminary data.</text>
</comment>
<evidence type="ECO:0000313" key="2">
    <source>
        <dbReference type="Proteomes" id="UP000473574"/>
    </source>
</evidence>